<evidence type="ECO:0000313" key="8">
    <source>
        <dbReference type="Proteomes" id="UP000195981"/>
    </source>
</evidence>
<dbReference type="InterPro" id="IPR000092">
    <property type="entry name" value="Polyprenyl_synt"/>
</dbReference>
<keyword evidence="4" id="KW-0479">Metal-binding</keyword>
<dbReference type="Pfam" id="PF00348">
    <property type="entry name" value="polyprenyl_synt"/>
    <property type="match status" value="1"/>
</dbReference>
<evidence type="ECO:0000256" key="4">
    <source>
        <dbReference type="ARBA" id="ARBA00022723"/>
    </source>
</evidence>
<evidence type="ECO:0000313" key="7">
    <source>
        <dbReference type="EMBL" id="SLM92800.1"/>
    </source>
</evidence>
<dbReference type="Proteomes" id="UP000195981">
    <property type="component" value="Unassembled WGS sequence"/>
</dbReference>
<sequence>MRSSLALVPDADDAFSASVTERLDAVESRIREVVATSDDMVRWTARHLLDAGGKRVRPLLTLLAGSFGDMSRDAVIDAAVLVELTHLATLYHDDVMDDAPTRRGARTAHEVWSNSVAILTGDFLFARASALSSTLGPEAVLIHAETFERLCLGQLHETVGPSPEDDPFAHYLSVLADKTASLIASAGRLGALQAGCDPAVADVFARYGEKVGVAFQLADDVLDLRSDPETSGKAPGTDLKEGVPTMPTLLVRRRAVSPEADPRTGRLVSLLDAARDGGPVLDEALALLREDEAVEETAAMARSLGAEAVAILEDLPATPGRAALIDFTHALIDRAA</sequence>
<dbReference type="OrthoDB" id="4497239at2"/>
<dbReference type="EC" id="2.5.1.10" evidence="7"/>
<dbReference type="GO" id="GO:0046872">
    <property type="term" value="F:metal ion binding"/>
    <property type="evidence" value="ECO:0007669"/>
    <property type="project" value="UniProtKB-KW"/>
</dbReference>
<keyword evidence="3 6" id="KW-0808">Transferase</keyword>
<proteinExistence type="inferred from homology"/>
<accession>A0A1X6X236</accession>
<dbReference type="Gene3D" id="1.10.600.10">
    <property type="entry name" value="Farnesyl Diphosphate Synthase"/>
    <property type="match status" value="1"/>
</dbReference>
<comment type="cofactor">
    <cofactor evidence="1">
        <name>Mg(2+)</name>
        <dbReference type="ChEBI" id="CHEBI:18420"/>
    </cofactor>
</comment>
<dbReference type="InterPro" id="IPR008949">
    <property type="entry name" value="Isoprenoid_synthase_dom_sf"/>
</dbReference>
<keyword evidence="8" id="KW-1185">Reference proteome</keyword>
<dbReference type="GO" id="GO:0106350">
    <property type="term" value="F:all-trans-octaprenyl-diphosphate synthase activity"/>
    <property type="evidence" value="ECO:0007669"/>
    <property type="project" value="UniProtKB-EC"/>
</dbReference>
<dbReference type="SFLD" id="SFLDG01017">
    <property type="entry name" value="Polyprenyl_Transferase_Like"/>
    <property type="match status" value="1"/>
</dbReference>
<dbReference type="AlphaFoldDB" id="A0A1X6X236"/>
<comment type="similarity">
    <text evidence="2 6">Belongs to the FPP/GGPP synthase family.</text>
</comment>
<dbReference type="SFLD" id="SFLDS00005">
    <property type="entry name" value="Isoprenoid_Synthase_Type_I"/>
    <property type="match status" value="1"/>
</dbReference>
<evidence type="ECO:0000256" key="6">
    <source>
        <dbReference type="RuleBase" id="RU004466"/>
    </source>
</evidence>
<dbReference type="GO" id="GO:0008299">
    <property type="term" value="P:isoprenoid biosynthetic process"/>
    <property type="evidence" value="ECO:0007669"/>
    <property type="project" value="InterPro"/>
</dbReference>
<evidence type="ECO:0000256" key="3">
    <source>
        <dbReference type="ARBA" id="ARBA00022679"/>
    </source>
</evidence>
<dbReference type="EC" id="2.5.1.90" evidence="7"/>
<evidence type="ECO:0000256" key="2">
    <source>
        <dbReference type="ARBA" id="ARBA00006706"/>
    </source>
</evidence>
<keyword evidence="5" id="KW-0460">Magnesium</keyword>
<protein>
    <submittedName>
        <fullName evidence="7">Octaprenyl diphosphate synthase / Dimethylallyltransferase / Geranyltranstransferase / Geranylgeranyl diphosphate synthase</fullName>
        <ecNumber evidence="7">2.5.1.1</ecNumber>
        <ecNumber evidence="7">2.5.1.10</ecNumber>
        <ecNumber evidence="7">2.5.1.29</ecNumber>
        <ecNumber evidence="7">2.5.1.90</ecNumber>
    </submittedName>
</protein>
<dbReference type="EC" id="2.5.1.29" evidence="7"/>
<dbReference type="PANTHER" id="PTHR12001:SF69">
    <property type="entry name" value="ALL TRANS-POLYPRENYL-DIPHOSPHATE SYNTHASE PDSS1"/>
    <property type="match status" value="1"/>
</dbReference>
<reference evidence="7 8" key="1">
    <citation type="submission" date="2017-02" db="EMBL/GenBank/DDBJ databases">
        <authorList>
            <person name="Peterson S.W."/>
        </authorList>
    </citation>
    <scope>NUCLEOTIDE SEQUENCE [LARGE SCALE GENOMIC DNA]</scope>
    <source>
        <strain evidence="7 8">CIP104813</strain>
    </source>
</reference>
<evidence type="ECO:0000256" key="1">
    <source>
        <dbReference type="ARBA" id="ARBA00001946"/>
    </source>
</evidence>
<dbReference type="GO" id="GO:0004161">
    <property type="term" value="F:dimethylallyltranstransferase activity"/>
    <property type="evidence" value="ECO:0007669"/>
    <property type="project" value="UniProtKB-EC"/>
</dbReference>
<dbReference type="EC" id="2.5.1.1" evidence="7"/>
<dbReference type="RefSeq" id="WP_087104416.1">
    <property type="nucleotide sequence ID" value="NZ_FWFG01000075.1"/>
</dbReference>
<dbReference type="InterPro" id="IPR033749">
    <property type="entry name" value="Polyprenyl_synt_CS"/>
</dbReference>
<organism evidence="7 8">
    <name type="scientific">Brachybacterium nesterenkovii</name>
    <dbReference type="NCBI Taxonomy" id="47847"/>
    <lineage>
        <taxon>Bacteria</taxon>
        <taxon>Bacillati</taxon>
        <taxon>Actinomycetota</taxon>
        <taxon>Actinomycetes</taxon>
        <taxon>Micrococcales</taxon>
        <taxon>Dermabacteraceae</taxon>
        <taxon>Brachybacterium</taxon>
    </lineage>
</organism>
<dbReference type="SUPFAM" id="SSF48576">
    <property type="entry name" value="Terpenoid synthases"/>
    <property type="match status" value="1"/>
</dbReference>
<gene>
    <name evidence="7" type="ORF">FM110_08865</name>
</gene>
<name>A0A1X6X236_9MICO</name>
<dbReference type="PANTHER" id="PTHR12001">
    <property type="entry name" value="GERANYLGERANYL PYROPHOSPHATE SYNTHASE"/>
    <property type="match status" value="1"/>
</dbReference>
<evidence type="ECO:0000256" key="5">
    <source>
        <dbReference type="ARBA" id="ARBA00022842"/>
    </source>
</evidence>
<dbReference type="GO" id="GO:0004311">
    <property type="term" value="F:geranylgeranyl diphosphate synthase activity"/>
    <property type="evidence" value="ECO:0007669"/>
    <property type="project" value="UniProtKB-EC"/>
</dbReference>
<dbReference type="PROSITE" id="PS00444">
    <property type="entry name" value="POLYPRENYL_SYNTHASE_2"/>
    <property type="match status" value="1"/>
</dbReference>
<dbReference type="CDD" id="cd00685">
    <property type="entry name" value="Trans_IPPS_HT"/>
    <property type="match status" value="1"/>
</dbReference>
<dbReference type="GO" id="GO:0004337">
    <property type="term" value="F:(2E,6E)-farnesyl diphosphate synthase activity"/>
    <property type="evidence" value="ECO:0007669"/>
    <property type="project" value="UniProtKB-EC"/>
</dbReference>
<dbReference type="EMBL" id="FWFG01000075">
    <property type="protein sequence ID" value="SLM92800.1"/>
    <property type="molecule type" value="Genomic_DNA"/>
</dbReference>